<dbReference type="EMBL" id="CP003620">
    <property type="protein sequence ID" value="AFZ14633.1"/>
    <property type="molecule type" value="Genomic_DNA"/>
</dbReference>
<dbReference type="PROSITE" id="PS01039">
    <property type="entry name" value="SBP_BACTERIAL_3"/>
    <property type="match status" value="1"/>
</dbReference>
<feature type="domain" description="Solute-binding protein family 3/N-terminal" evidence="6">
    <location>
        <begin position="44"/>
        <end position="258"/>
    </location>
</feature>
<dbReference type="KEGG" id="cep:Cri9333_3823"/>
<accession>K9W2Q3</accession>
<dbReference type="GO" id="GO:0006865">
    <property type="term" value="P:amino acid transport"/>
    <property type="evidence" value="ECO:0007669"/>
    <property type="project" value="TreeGrafter"/>
</dbReference>
<proteinExistence type="inferred from homology"/>
<comment type="similarity">
    <text evidence="1 4">Belongs to the bacterial solute-binding protein 3 family.</text>
</comment>
<gene>
    <name evidence="7" type="ORF">Cri9333_3823</name>
</gene>
<dbReference type="Pfam" id="PF00497">
    <property type="entry name" value="SBP_bac_3"/>
    <property type="match status" value="1"/>
</dbReference>
<feature type="signal peptide" evidence="5">
    <location>
        <begin position="1"/>
        <end position="33"/>
    </location>
</feature>
<dbReference type="PANTHER" id="PTHR30085">
    <property type="entry name" value="AMINO ACID ABC TRANSPORTER PERMEASE"/>
    <property type="match status" value="1"/>
</dbReference>
<dbReference type="OrthoDB" id="457005at2"/>
<keyword evidence="3 5" id="KW-0732">Signal</keyword>
<dbReference type="InterPro" id="IPR001638">
    <property type="entry name" value="Solute-binding_3/MltF_N"/>
</dbReference>
<dbReference type="PANTHER" id="PTHR30085:SF6">
    <property type="entry name" value="ABC TRANSPORTER GLUTAMINE-BINDING PROTEIN GLNH"/>
    <property type="match status" value="1"/>
</dbReference>
<dbReference type="SUPFAM" id="SSF53850">
    <property type="entry name" value="Periplasmic binding protein-like II"/>
    <property type="match status" value="1"/>
</dbReference>
<evidence type="ECO:0000256" key="3">
    <source>
        <dbReference type="ARBA" id="ARBA00022729"/>
    </source>
</evidence>
<dbReference type="Proteomes" id="UP000010472">
    <property type="component" value="Chromosome"/>
</dbReference>
<dbReference type="GO" id="GO:0005576">
    <property type="term" value="C:extracellular region"/>
    <property type="evidence" value="ECO:0007669"/>
    <property type="project" value="TreeGrafter"/>
</dbReference>
<evidence type="ECO:0000256" key="5">
    <source>
        <dbReference type="SAM" id="SignalP"/>
    </source>
</evidence>
<keyword evidence="8" id="KW-1185">Reference proteome</keyword>
<dbReference type="RefSeq" id="WP_015204733.1">
    <property type="nucleotide sequence ID" value="NC_019753.1"/>
</dbReference>
<dbReference type="STRING" id="1173022.Cri9333_3823"/>
<dbReference type="eggNOG" id="COG0834">
    <property type="taxonomic scope" value="Bacteria"/>
</dbReference>
<evidence type="ECO:0000313" key="8">
    <source>
        <dbReference type="Proteomes" id="UP000010472"/>
    </source>
</evidence>
<dbReference type="HOGENOM" id="CLU_019602_18_4_3"/>
<dbReference type="PATRIC" id="fig|1173022.3.peg.4116"/>
<dbReference type="AlphaFoldDB" id="K9W2Q3"/>
<evidence type="ECO:0000256" key="1">
    <source>
        <dbReference type="ARBA" id="ARBA00010333"/>
    </source>
</evidence>
<name>K9W2Q3_9CYAN</name>
<evidence type="ECO:0000256" key="4">
    <source>
        <dbReference type="RuleBase" id="RU003744"/>
    </source>
</evidence>
<evidence type="ECO:0000259" key="6">
    <source>
        <dbReference type="SMART" id="SM00062"/>
    </source>
</evidence>
<evidence type="ECO:0000256" key="2">
    <source>
        <dbReference type="ARBA" id="ARBA00022448"/>
    </source>
</evidence>
<protein>
    <submittedName>
        <fullName evidence="7">Amino acid ABC transporter substrate-binding protein, PAAT family</fullName>
    </submittedName>
</protein>
<dbReference type="SMART" id="SM00062">
    <property type="entry name" value="PBPb"/>
    <property type="match status" value="1"/>
</dbReference>
<feature type="chain" id="PRO_5003937297" evidence="5">
    <location>
        <begin position="34"/>
        <end position="265"/>
    </location>
</feature>
<dbReference type="InterPro" id="IPR018313">
    <property type="entry name" value="SBP_3_CS"/>
</dbReference>
<keyword evidence="2" id="KW-0813">Transport</keyword>
<dbReference type="InterPro" id="IPR051455">
    <property type="entry name" value="Bact_solute-bind_prot3"/>
</dbReference>
<organism evidence="7 8">
    <name type="scientific">Crinalium epipsammum PCC 9333</name>
    <dbReference type="NCBI Taxonomy" id="1173022"/>
    <lineage>
        <taxon>Bacteria</taxon>
        <taxon>Bacillati</taxon>
        <taxon>Cyanobacteriota</taxon>
        <taxon>Cyanophyceae</taxon>
        <taxon>Gomontiellales</taxon>
        <taxon>Gomontiellaceae</taxon>
        <taxon>Crinalium</taxon>
    </lineage>
</organism>
<evidence type="ECO:0000313" key="7">
    <source>
        <dbReference type="EMBL" id="AFZ14633.1"/>
    </source>
</evidence>
<sequence>MKFKTSLFRLHPLLFLLFVAISFLSFNSNCASAAELEKIKQRGSLIVAVKDNLRPLGFRNTAGNLQGLEIDLAKRLAAEILGNSEAVVLQPVNNRDRLSVVTNNKVDLTIARVAATTARSRLVDLSFSYYLDGTTFVTKNPNVRLINDLSRQKIAVIKGSSTIADVKYNLPNAQLVGVDSYEAGRSLLESNQVVAFAADASVLAGWVQEYPQYRLLPSRLSTEALSVVMPKGLKYDTLRRQVNSAIARWQAEGWLKERANYWGLP</sequence>
<dbReference type="Gene3D" id="3.40.190.10">
    <property type="entry name" value="Periplasmic binding protein-like II"/>
    <property type="match status" value="2"/>
</dbReference>
<reference evidence="7 8" key="1">
    <citation type="submission" date="2012-06" db="EMBL/GenBank/DDBJ databases">
        <title>Finished chromosome of genome of Crinalium epipsammum PCC 9333.</title>
        <authorList>
            <consortium name="US DOE Joint Genome Institute"/>
            <person name="Gugger M."/>
            <person name="Coursin T."/>
            <person name="Rippka R."/>
            <person name="Tandeau De Marsac N."/>
            <person name="Huntemann M."/>
            <person name="Wei C.-L."/>
            <person name="Han J."/>
            <person name="Detter J.C."/>
            <person name="Han C."/>
            <person name="Tapia R."/>
            <person name="Davenport K."/>
            <person name="Daligault H."/>
            <person name="Erkkila T."/>
            <person name="Gu W."/>
            <person name="Munk A.C.C."/>
            <person name="Teshima H."/>
            <person name="Xu Y."/>
            <person name="Chain P."/>
            <person name="Chen A."/>
            <person name="Krypides N."/>
            <person name="Mavromatis K."/>
            <person name="Markowitz V."/>
            <person name="Szeto E."/>
            <person name="Ivanova N."/>
            <person name="Mikhailova N."/>
            <person name="Ovchinnikova G."/>
            <person name="Pagani I."/>
            <person name="Pati A."/>
            <person name="Goodwin L."/>
            <person name="Peters L."/>
            <person name="Pitluck S."/>
            <person name="Woyke T."/>
            <person name="Kerfeld C."/>
        </authorList>
    </citation>
    <scope>NUCLEOTIDE SEQUENCE [LARGE SCALE GENOMIC DNA]</scope>
    <source>
        <strain evidence="7 8">PCC 9333</strain>
    </source>
</reference>
<dbReference type="GO" id="GO:0030288">
    <property type="term" value="C:outer membrane-bounded periplasmic space"/>
    <property type="evidence" value="ECO:0007669"/>
    <property type="project" value="TreeGrafter"/>
</dbReference>